<dbReference type="Proteomes" id="UP001597368">
    <property type="component" value="Unassembled WGS sequence"/>
</dbReference>
<accession>A0ABW4T777</accession>
<comment type="caution">
    <text evidence="2">The sequence shown here is derived from an EMBL/GenBank/DDBJ whole genome shotgun (WGS) entry which is preliminary data.</text>
</comment>
<evidence type="ECO:0000313" key="2">
    <source>
        <dbReference type="EMBL" id="MFD1936686.1"/>
    </source>
</evidence>
<reference evidence="3" key="1">
    <citation type="journal article" date="2019" name="Int. J. Syst. Evol. Microbiol.">
        <title>The Global Catalogue of Microorganisms (GCM) 10K type strain sequencing project: providing services to taxonomists for standard genome sequencing and annotation.</title>
        <authorList>
            <consortium name="The Broad Institute Genomics Platform"/>
            <consortium name="The Broad Institute Genome Sequencing Center for Infectious Disease"/>
            <person name="Wu L."/>
            <person name="Ma J."/>
        </authorList>
    </citation>
    <scope>NUCLEOTIDE SEQUENCE [LARGE SCALE GENOMIC DNA]</scope>
    <source>
        <strain evidence="3">ICMP 6774ER</strain>
    </source>
</reference>
<feature type="transmembrane region" description="Helical" evidence="1">
    <location>
        <begin position="20"/>
        <end position="39"/>
    </location>
</feature>
<evidence type="ECO:0000256" key="1">
    <source>
        <dbReference type="SAM" id="Phobius"/>
    </source>
</evidence>
<evidence type="ECO:0000313" key="3">
    <source>
        <dbReference type="Proteomes" id="UP001597368"/>
    </source>
</evidence>
<name>A0ABW4T777_9ACTN</name>
<dbReference type="RefSeq" id="WP_379577194.1">
    <property type="nucleotide sequence ID" value="NZ_JBHUFV010000051.1"/>
</dbReference>
<gene>
    <name evidence="2" type="ORF">ACFSKW_34970</name>
</gene>
<dbReference type="EMBL" id="JBHUFV010000051">
    <property type="protein sequence ID" value="MFD1936686.1"/>
    <property type="molecule type" value="Genomic_DNA"/>
</dbReference>
<keyword evidence="1" id="KW-0812">Transmembrane</keyword>
<keyword evidence="3" id="KW-1185">Reference proteome</keyword>
<keyword evidence="1" id="KW-0472">Membrane</keyword>
<sequence>MLCSTWHGRHSLPRWACSRLRALVAAVAVYAIMSVTPVVDTMTHYPYHVIRCGGLPVVASGFAAAMSYNVPGTGTTR</sequence>
<feature type="transmembrane region" description="Helical" evidence="1">
    <location>
        <begin position="45"/>
        <end position="68"/>
    </location>
</feature>
<keyword evidence="1" id="KW-1133">Transmembrane helix</keyword>
<protein>
    <submittedName>
        <fullName evidence="2">Uncharacterized protein</fullName>
    </submittedName>
</protein>
<organism evidence="2 3">
    <name type="scientific">Nonomuraea mangrovi</name>
    <dbReference type="NCBI Taxonomy" id="2316207"/>
    <lineage>
        <taxon>Bacteria</taxon>
        <taxon>Bacillati</taxon>
        <taxon>Actinomycetota</taxon>
        <taxon>Actinomycetes</taxon>
        <taxon>Streptosporangiales</taxon>
        <taxon>Streptosporangiaceae</taxon>
        <taxon>Nonomuraea</taxon>
    </lineage>
</organism>
<proteinExistence type="predicted"/>